<gene>
    <name evidence="2" type="ORF">SOIL9_02240</name>
</gene>
<name>A0A6P2DDT0_9BACT</name>
<feature type="transmembrane region" description="Helical" evidence="1">
    <location>
        <begin position="115"/>
        <end position="139"/>
    </location>
</feature>
<accession>A0A6P2DDT0</accession>
<proteinExistence type="predicted"/>
<reference evidence="2 3" key="1">
    <citation type="submission" date="2019-05" db="EMBL/GenBank/DDBJ databases">
        <authorList>
            <consortium name="Science for Life Laboratories"/>
        </authorList>
    </citation>
    <scope>NUCLEOTIDE SEQUENCE [LARGE SCALE GENOMIC DNA]</scope>
    <source>
        <strain evidence="2">Soil9</strain>
    </source>
</reference>
<dbReference type="EMBL" id="LR593886">
    <property type="protein sequence ID" value="VTR98590.1"/>
    <property type="molecule type" value="Genomic_DNA"/>
</dbReference>
<keyword evidence="1" id="KW-0812">Transmembrane</keyword>
<evidence type="ECO:0000313" key="2">
    <source>
        <dbReference type="EMBL" id="VTR98590.1"/>
    </source>
</evidence>
<evidence type="ECO:0000256" key="1">
    <source>
        <dbReference type="SAM" id="Phobius"/>
    </source>
</evidence>
<feature type="transmembrane region" description="Helical" evidence="1">
    <location>
        <begin position="44"/>
        <end position="66"/>
    </location>
</feature>
<keyword evidence="3" id="KW-1185">Reference proteome</keyword>
<feature type="transmembrane region" description="Helical" evidence="1">
    <location>
        <begin position="16"/>
        <end position="37"/>
    </location>
</feature>
<protein>
    <submittedName>
        <fullName evidence="2">Uncharacterized protein</fullName>
    </submittedName>
</protein>
<keyword evidence="1" id="KW-1133">Transmembrane helix</keyword>
<evidence type="ECO:0000313" key="3">
    <source>
        <dbReference type="Proteomes" id="UP000464178"/>
    </source>
</evidence>
<keyword evidence="1" id="KW-0472">Membrane</keyword>
<sequence>MTGDGLLLDTPWCPPAVSAGGVFALAFVGCLVGLPIAGFALGGLLAPVGLGAVAAVAYIPAFAFWLGSLRIGPWGDARWVHDGYHVIPLAVWLVTWAVFAATARNLNTRWQVGVAISVIVAVTIGMQLGLAALDIWLVIEVL</sequence>
<dbReference type="Proteomes" id="UP000464178">
    <property type="component" value="Chromosome"/>
</dbReference>
<dbReference type="KEGG" id="gms:SOIL9_02240"/>
<feature type="transmembrane region" description="Helical" evidence="1">
    <location>
        <begin position="86"/>
        <end position="103"/>
    </location>
</feature>
<dbReference type="AlphaFoldDB" id="A0A6P2DDT0"/>
<organism evidence="2 3">
    <name type="scientific">Gemmata massiliana</name>
    <dbReference type="NCBI Taxonomy" id="1210884"/>
    <lineage>
        <taxon>Bacteria</taxon>
        <taxon>Pseudomonadati</taxon>
        <taxon>Planctomycetota</taxon>
        <taxon>Planctomycetia</taxon>
        <taxon>Gemmatales</taxon>
        <taxon>Gemmataceae</taxon>
        <taxon>Gemmata</taxon>
    </lineage>
</organism>